<keyword evidence="4" id="KW-0862">Zinc</keyword>
<dbReference type="GO" id="GO:0008270">
    <property type="term" value="F:zinc ion binding"/>
    <property type="evidence" value="ECO:0007669"/>
    <property type="project" value="UniProtKB-KW"/>
</dbReference>
<evidence type="ECO:0000256" key="5">
    <source>
        <dbReference type="PROSITE-ProRule" id="PRU00042"/>
    </source>
</evidence>
<dbReference type="EMBL" id="JANEYG010000145">
    <property type="protein sequence ID" value="KAJ8912117.1"/>
    <property type="molecule type" value="Genomic_DNA"/>
</dbReference>
<keyword evidence="1" id="KW-0479">Metal-binding</keyword>
<evidence type="ECO:0000256" key="1">
    <source>
        <dbReference type="ARBA" id="ARBA00022723"/>
    </source>
</evidence>
<evidence type="ECO:0000259" key="6">
    <source>
        <dbReference type="PROSITE" id="PS50157"/>
    </source>
</evidence>
<evidence type="ECO:0000256" key="3">
    <source>
        <dbReference type="ARBA" id="ARBA00022771"/>
    </source>
</evidence>
<proteinExistence type="predicted"/>
<dbReference type="SMART" id="SM00355">
    <property type="entry name" value="ZnF_C2H2"/>
    <property type="match status" value="3"/>
</dbReference>
<reference evidence="7 8" key="1">
    <citation type="journal article" date="2023" name="Insect Mol. Biol.">
        <title>Genome sequencing provides insights into the evolution of gene families encoding plant cell wall-degrading enzymes in longhorned beetles.</title>
        <authorList>
            <person name="Shin N.R."/>
            <person name="Okamura Y."/>
            <person name="Kirsch R."/>
            <person name="Pauchet Y."/>
        </authorList>
    </citation>
    <scope>NUCLEOTIDE SEQUENCE [LARGE SCALE GENOMIC DNA]</scope>
    <source>
        <strain evidence="7">EAD_L_NR</strain>
    </source>
</reference>
<dbReference type="Proteomes" id="UP001159042">
    <property type="component" value="Unassembled WGS sequence"/>
</dbReference>
<organism evidence="7 8">
    <name type="scientific">Exocentrus adspersus</name>
    <dbReference type="NCBI Taxonomy" id="1586481"/>
    <lineage>
        <taxon>Eukaryota</taxon>
        <taxon>Metazoa</taxon>
        <taxon>Ecdysozoa</taxon>
        <taxon>Arthropoda</taxon>
        <taxon>Hexapoda</taxon>
        <taxon>Insecta</taxon>
        <taxon>Pterygota</taxon>
        <taxon>Neoptera</taxon>
        <taxon>Endopterygota</taxon>
        <taxon>Coleoptera</taxon>
        <taxon>Polyphaga</taxon>
        <taxon>Cucujiformia</taxon>
        <taxon>Chrysomeloidea</taxon>
        <taxon>Cerambycidae</taxon>
        <taxon>Lamiinae</taxon>
        <taxon>Acanthocinini</taxon>
        <taxon>Exocentrus</taxon>
    </lineage>
</organism>
<sequence length="161" mass="18673">MSLQPVTEPIFWIRKYSHTKKKFTKQSQLEAASESNFDINQDGSTTSEGELLGWNTYPWTCCDCQITFPVSDDLKAHYSSVHNSPSRYLCADCPKVYSKYNTFLLHVKLHRIKLKLCCDVCYKWFPSEAAQEQHRSHHGDDRPHACNTCEKRFTMQSALMV</sequence>
<dbReference type="InterPro" id="IPR036236">
    <property type="entry name" value="Znf_C2H2_sf"/>
</dbReference>
<protein>
    <recommendedName>
        <fullName evidence="6">C2H2-type domain-containing protein</fullName>
    </recommendedName>
</protein>
<dbReference type="InterPro" id="IPR013087">
    <property type="entry name" value="Znf_C2H2_type"/>
</dbReference>
<name>A0AAV8VDL7_9CUCU</name>
<accession>A0AAV8VDL7</accession>
<dbReference type="SUPFAM" id="SSF57667">
    <property type="entry name" value="beta-beta-alpha zinc fingers"/>
    <property type="match status" value="2"/>
</dbReference>
<evidence type="ECO:0000256" key="4">
    <source>
        <dbReference type="ARBA" id="ARBA00022833"/>
    </source>
</evidence>
<dbReference type="PROSITE" id="PS50157">
    <property type="entry name" value="ZINC_FINGER_C2H2_2"/>
    <property type="match status" value="2"/>
</dbReference>
<dbReference type="Pfam" id="PF00096">
    <property type="entry name" value="zf-C2H2"/>
    <property type="match status" value="1"/>
</dbReference>
<dbReference type="PROSITE" id="PS00028">
    <property type="entry name" value="ZINC_FINGER_C2H2_1"/>
    <property type="match status" value="3"/>
</dbReference>
<keyword evidence="3 5" id="KW-0863">Zinc-finger</keyword>
<keyword evidence="2" id="KW-0677">Repeat</keyword>
<dbReference type="Gene3D" id="3.30.160.60">
    <property type="entry name" value="Classic Zinc Finger"/>
    <property type="match status" value="2"/>
</dbReference>
<evidence type="ECO:0000313" key="8">
    <source>
        <dbReference type="Proteomes" id="UP001159042"/>
    </source>
</evidence>
<feature type="domain" description="C2H2-type" evidence="6">
    <location>
        <begin position="116"/>
        <end position="143"/>
    </location>
</feature>
<evidence type="ECO:0000256" key="2">
    <source>
        <dbReference type="ARBA" id="ARBA00022737"/>
    </source>
</evidence>
<evidence type="ECO:0000313" key="7">
    <source>
        <dbReference type="EMBL" id="KAJ8912117.1"/>
    </source>
</evidence>
<dbReference type="PANTHER" id="PTHR24379:SF121">
    <property type="entry name" value="C2H2-TYPE DOMAIN-CONTAINING PROTEIN"/>
    <property type="match status" value="1"/>
</dbReference>
<gene>
    <name evidence="7" type="ORF">NQ315_013206</name>
</gene>
<comment type="caution">
    <text evidence="7">The sequence shown here is derived from an EMBL/GenBank/DDBJ whole genome shotgun (WGS) entry which is preliminary data.</text>
</comment>
<dbReference type="AlphaFoldDB" id="A0AAV8VDL7"/>
<dbReference type="PANTHER" id="PTHR24379">
    <property type="entry name" value="KRAB AND ZINC FINGER DOMAIN-CONTAINING"/>
    <property type="match status" value="1"/>
</dbReference>
<feature type="domain" description="C2H2-type" evidence="6">
    <location>
        <begin position="88"/>
        <end position="110"/>
    </location>
</feature>
<keyword evidence="8" id="KW-1185">Reference proteome</keyword>